<protein>
    <recommendedName>
        <fullName evidence="4">Phosphatase</fullName>
    </recommendedName>
</protein>
<evidence type="ECO:0000313" key="3">
    <source>
        <dbReference type="Proteomes" id="UP000317763"/>
    </source>
</evidence>
<keyword evidence="3" id="KW-1185">Reference proteome</keyword>
<dbReference type="EMBL" id="VJOM01000024">
    <property type="protein sequence ID" value="TSE30295.1"/>
    <property type="molecule type" value="Genomic_DNA"/>
</dbReference>
<dbReference type="PANTHER" id="PTHR35399">
    <property type="entry name" value="SLR8030 PROTEIN"/>
    <property type="match status" value="1"/>
</dbReference>
<evidence type="ECO:0008006" key="4">
    <source>
        <dbReference type="Google" id="ProtNLM"/>
    </source>
</evidence>
<organism evidence="2 3">
    <name type="scientific">Tepidimonas taiwanensis</name>
    <dbReference type="NCBI Taxonomy" id="307486"/>
    <lineage>
        <taxon>Bacteria</taxon>
        <taxon>Pseudomonadati</taxon>
        <taxon>Pseudomonadota</taxon>
        <taxon>Betaproteobacteria</taxon>
        <taxon>Burkholderiales</taxon>
        <taxon>Tepidimonas</taxon>
    </lineage>
</organism>
<dbReference type="AlphaFoldDB" id="A0A554X3B5"/>
<evidence type="ECO:0000313" key="2">
    <source>
        <dbReference type="EMBL" id="TSE30295.1"/>
    </source>
</evidence>
<proteinExistence type="predicted"/>
<name>A0A554X3B5_9BURK</name>
<comment type="caution">
    <text evidence="2">The sequence shown here is derived from an EMBL/GenBank/DDBJ whole genome shotgun (WGS) entry which is preliminary data.</text>
</comment>
<dbReference type="InterPro" id="IPR006311">
    <property type="entry name" value="TAT_signal"/>
</dbReference>
<dbReference type="OrthoDB" id="9801383at2"/>
<dbReference type="Proteomes" id="UP000317763">
    <property type="component" value="Unassembled WGS sequence"/>
</dbReference>
<dbReference type="PROSITE" id="PS51318">
    <property type="entry name" value="TAT"/>
    <property type="match status" value="1"/>
</dbReference>
<accession>A0A554X3B5</accession>
<dbReference type="Pfam" id="PF05787">
    <property type="entry name" value="PhoX"/>
    <property type="match status" value="1"/>
</dbReference>
<feature type="region of interest" description="Disordered" evidence="1">
    <location>
        <begin position="1"/>
        <end position="22"/>
    </location>
</feature>
<reference evidence="2 3" key="1">
    <citation type="submission" date="2019-07" db="EMBL/GenBank/DDBJ databases">
        <title>Tepidimonas taiwanensis I1-1 draft genome.</title>
        <authorList>
            <person name="Da Costa M.S."/>
            <person name="Froufe H.J.C."/>
            <person name="Egas C."/>
            <person name="Albuquerque L."/>
        </authorList>
    </citation>
    <scope>NUCLEOTIDE SEQUENCE [LARGE SCALE GENOMIC DNA]</scope>
    <source>
        <strain evidence="2 3">I1-1</strain>
    </source>
</reference>
<dbReference type="InterPro" id="IPR008557">
    <property type="entry name" value="PhoX"/>
</dbReference>
<dbReference type="STRING" id="307486.GCA_000807215_02367"/>
<dbReference type="PANTHER" id="PTHR35399:SF2">
    <property type="entry name" value="DUF839 DOMAIN-CONTAINING PROTEIN"/>
    <property type="match status" value="1"/>
</dbReference>
<sequence length="728" mass="78349">MSAIDRIPLHHHDETSDNTSDNTTFESILAARLSRRSLLRGGVGTAATAVLGGLTLTACGGGDDDVPLLGFQAVPKSLADRFTVPGGYSAQVLIAMGDPLFSGVPAFRNDGTDTDFDRRCGEWHDGMEYFGLSASGQRDDRSTTRALLGINHEWVTQTFLHPNGPSPAPRPDAEVLKEMHAMGVTIVEIAKGTNGRFAYVQGSPFNRRITTETPIEIAGPARGHALLRTKYSPDGTRTRGTVNNCGTGKTPWGTLLTGEENWAAFFARDAGDNERRSANENVAFARYGKGVTAERGSPHVYQWDTAQSGDERFTRWNTSVRGATATDDYRNEFFGQGYVTEIDPYNATAVIKKRTTLGRMAHEGAAVRAEAGKKVAVYMGDDARNEYIYKFVSTQTWDPADANRSDRIAVGDKYLDSGKLYAAKFHADGTGTWVELSLANPAVANYTTYRFADDGDVLIHARIAADAAGATKMDRPEWGNVNPKTGELYITLTNNSNRRVNPTSSSHVAVDPANPRAYADLRGGTTTLQGNVNGHILRIRDADPAATAFTWDVFLFGAESDASPTLVNLSGLTDDQDFSSPDGLVFSQVTGLCWIQTDDGAMVDESNCMMLAAVPGRVGDGGPVTLDYGTTRVTTYMGRKPSANTLKRFLVGPKDQEITGLCETPDGKVIFVNVQHPGEETDPAAIGDPTRYTSHWPGNEGYGAGGALARPRSATVMITKNDGSVIGT</sequence>
<dbReference type="RefSeq" id="WP_043703910.1">
    <property type="nucleotide sequence ID" value="NZ_CP083911.1"/>
</dbReference>
<gene>
    <name evidence="2" type="ORF">Ttaiw_01992</name>
</gene>
<evidence type="ECO:0000256" key="1">
    <source>
        <dbReference type="SAM" id="MobiDB-lite"/>
    </source>
</evidence>